<feature type="chain" id="PRO_5042906343" description="Peptidase A1 domain-containing protein" evidence="1">
    <location>
        <begin position="20"/>
        <end position="168"/>
    </location>
</feature>
<name>A0AAN6GGE4_9BASI</name>
<protein>
    <recommendedName>
        <fullName evidence="4">Peptidase A1 domain-containing protein</fullName>
    </recommendedName>
</protein>
<proteinExistence type="predicted"/>
<reference evidence="2" key="1">
    <citation type="journal article" date="2023" name="PhytoFront">
        <title>Draft Genome Resources of Seven Strains of Tilletia horrida, Causal Agent of Kernel Smut of Rice.</title>
        <authorList>
            <person name="Khanal S."/>
            <person name="Antony Babu S."/>
            <person name="Zhou X.G."/>
        </authorList>
    </citation>
    <scope>NUCLEOTIDE SEQUENCE</scope>
    <source>
        <strain evidence="2">TX3</strain>
    </source>
</reference>
<keyword evidence="3" id="KW-1185">Reference proteome</keyword>
<evidence type="ECO:0008006" key="4">
    <source>
        <dbReference type="Google" id="ProtNLM"/>
    </source>
</evidence>
<accession>A0AAN6GGE4</accession>
<dbReference type="AlphaFoldDB" id="A0AAN6GGE4"/>
<sequence length="168" mass="17968">MHFLASSLTAASLLALALASSLPPHERDAPRPGEDNEGYPNKVQLRYRSTKHVAPKQERGALTTFVGGNYPPFEIIDTRSKITWDHDQRVFGGGYEARTFNGGADASVQLGRTNGTILAGFNGGELGASPRIEFVYGIDGRIRIEIDGDGAEFACAKEGAKTVCTAKA</sequence>
<dbReference type="EMBL" id="JAPDMQ010000025">
    <property type="protein sequence ID" value="KAK0539759.1"/>
    <property type="molecule type" value="Genomic_DNA"/>
</dbReference>
<feature type="signal peptide" evidence="1">
    <location>
        <begin position="1"/>
        <end position="19"/>
    </location>
</feature>
<evidence type="ECO:0000313" key="2">
    <source>
        <dbReference type="EMBL" id="KAK0539759.1"/>
    </source>
</evidence>
<dbReference type="Proteomes" id="UP001176521">
    <property type="component" value="Unassembled WGS sequence"/>
</dbReference>
<evidence type="ECO:0000313" key="3">
    <source>
        <dbReference type="Proteomes" id="UP001176521"/>
    </source>
</evidence>
<comment type="caution">
    <text evidence="2">The sequence shown here is derived from an EMBL/GenBank/DDBJ whole genome shotgun (WGS) entry which is preliminary data.</text>
</comment>
<evidence type="ECO:0000256" key="1">
    <source>
        <dbReference type="SAM" id="SignalP"/>
    </source>
</evidence>
<gene>
    <name evidence="2" type="ORF">OC842_000799</name>
</gene>
<organism evidence="2 3">
    <name type="scientific">Tilletia horrida</name>
    <dbReference type="NCBI Taxonomy" id="155126"/>
    <lineage>
        <taxon>Eukaryota</taxon>
        <taxon>Fungi</taxon>
        <taxon>Dikarya</taxon>
        <taxon>Basidiomycota</taxon>
        <taxon>Ustilaginomycotina</taxon>
        <taxon>Exobasidiomycetes</taxon>
        <taxon>Tilletiales</taxon>
        <taxon>Tilletiaceae</taxon>
        <taxon>Tilletia</taxon>
    </lineage>
</organism>
<keyword evidence="1" id="KW-0732">Signal</keyword>